<dbReference type="EMBL" id="JABSTQ010010950">
    <property type="protein sequence ID" value="KAG0416472.1"/>
    <property type="molecule type" value="Genomic_DNA"/>
</dbReference>
<reference evidence="1 2" key="1">
    <citation type="journal article" date="2020" name="Cell">
        <title>Large-Scale Comparative Analyses of Tick Genomes Elucidate Their Genetic Diversity and Vector Capacities.</title>
        <authorList>
            <consortium name="Tick Genome and Microbiome Consortium (TIGMIC)"/>
            <person name="Jia N."/>
            <person name="Wang J."/>
            <person name="Shi W."/>
            <person name="Du L."/>
            <person name="Sun Y."/>
            <person name="Zhan W."/>
            <person name="Jiang J.F."/>
            <person name="Wang Q."/>
            <person name="Zhang B."/>
            <person name="Ji P."/>
            <person name="Bell-Sakyi L."/>
            <person name="Cui X.M."/>
            <person name="Yuan T.T."/>
            <person name="Jiang B.G."/>
            <person name="Yang W.F."/>
            <person name="Lam T.T."/>
            <person name="Chang Q.C."/>
            <person name="Ding S.J."/>
            <person name="Wang X.J."/>
            <person name="Zhu J.G."/>
            <person name="Ruan X.D."/>
            <person name="Zhao L."/>
            <person name="Wei J.T."/>
            <person name="Ye R.Z."/>
            <person name="Que T.C."/>
            <person name="Du C.H."/>
            <person name="Zhou Y.H."/>
            <person name="Cheng J.X."/>
            <person name="Dai P.F."/>
            <person name="Guo W.B."/>
            <person name="Han X.H."/>
            <person name="Huang E.J."/>
            <person name="Li L.F."/>
            <person name="Wei W."/>
            <person name="Gao Y.C."/>
            <person name="Liu J.Z."/>
            <person name="Shao H.Z."/>
            <person name="Wang X."/>
            <person name="Wang C.C."/>
            <person name="Yang T.C."/>
            <person name="Huo Q.B."/>
            <person name="Li W."/>
            <person name="Chen H.Y."/>
            <person name="Chen S.E."/>
            <person name="Zhou L.G."/>
            <person name="Ni X.B."/>
            <person name="Tian J.H."/>
            <person name="Sheng Y."/>
            <person name="Liu T."/>
            <person name="Pan Y.S."/>
            <person name="Xia L.Y."/>
            <person name="Li J."/>
            <person name="Zhao F."/>
            <person name="Cao W.C."/>
        </authorList>
    </citation>
    <scope>NUCLEOTIDE SEQUENCE [LARGE SCALE GENOMIC DNA]</scope>
    <source>
        <strain evidence="1">Iper-2018</strain>
    </source>
</reference>
<feature type="non-terminal residue" evidence="1">
    <location>
        <position position="1"/>
    </location>
</feature>
<name>A0AC60PBC3_IXOPE</name>
<accession>A0AC60PBC3</accession>
<proteinExistence type="predicted"/>
<comment type="caution">
    <text evidence="1">The sequence shown here is derived from an EMBL/GenBank/DDBJ whole genome shotgun (WGS) entry which is preliminary data.</text>
</comment>
<gene>
    <name evidence="1" type="ORF">HPB47_006371</name>
</gene>
<organism evidence="1 2">
    <name type="scientific">Ixodes persulcatus</name>
    <name type="common">Taiga tick</name>
    <dbReference type="NCBI Taxonomy" id="34615"/>
    <lineage>
        <taxon>Eukaryota</taxon>
        <taxon>Metazoa</taxon>
        <taxon>Ecdysozoa</taxon>
        <taxon>Arthropoda</taxon>
        <taxon>Chelicerata</taxon>
        <taxon>Arachnida</taxon>
        <taxon>Acari</taxon>
        <taxon>Parasitiformes</taxon>
        <taxon>Ixodida</taxon>
        <taxon>Ixodoidea</taxon>
        <taxon>Ixodidae</taxon>
        <taxon>Ixodinae</taxon>
        <taxon>Ixodes</taxon>
    </lineage>
</organism>
<dbReference type="Proteomes" id="UP000805193">
    <property type="component" value="Unassembled WGS sequence"/>
</dbReference>
<keyword evidence="2" id="KW-1185">Reference proteome</keyword>
<protein>
    <submittedName>
        <fullName evidence="1">Uncharacterized protein</fullName>
    </submittedName>
</protein>
<sequence length="471" mass="50349">TLQRGGNAADASVAMAAVFQVLQPYAGGVGGDCFCLFYDASKNKVHCIDGSFVYEMVNFLGSGRSPAALTLELLLSKGFGTSVEARSKGLLATVPGAVKCWFDTIRAFGSGKKISEEGPSAVYTGPVAQSIVEAVAAAGGVMTTEDLKDHLLEPTAVPPISTTYRGTTVHTVPLPSQGAILLEALNIIEGFDLHSVREKPGDVQHLLVEALRLAYADGLSCVSDPATGSITEMISKEHGRHRQDLIHLDRRHHAPRDVPTMKQTGTVFTATADVTGNTCAFISSNSLYFGTTIVEKYGFSVQSRGLGFNARPGHPNCAGPRKKPFHSLMPVIVTDTNSGEWMSVMGTMGGTAQPQILLQVLLNQLEFGLDPQGAIEEPRVQFGGIAEVHPNDPLNIEEEAGDEVIQGLTAKGHVMDKVLRGLDKFQAGHIHSITRGDWWRHRTSDTPLRQGDSGVLWCGADSRCNGIAMGY</sequence>
<evidence type="ECO:0000313" key="1">
    <source>
        <dbReference type="EMBL" id="KAG0416472.1"/>
    </source>
</evidence>
<evidence type="ECO:0000313" key="2">
    <source>
        <dbReference type="Proteomes" id="UP000805193"/>
    </source>
</evidence>